<keyword evidence="1" id="KW-0812">Transmembrane</keyword>
<evidence type="ECO:0000313" key="2">
    <source>
        <dbReference type="EMBL" id="MXO90485.1"/>
    </source>
</evidence>
<evidence type="ECO:0000313" key="3">
    <source>
        <dbReference type="Proteomes" id="UP000442714"/>
    </source>
</evidence>
<keyword evidence="1" id="KW-0472">Membrane</keyword>
<proteinExistence type="predicted"/>
<protein>
    <submittedName>
        <fullName evidence="2">Uncharacterized protein</fullName>
    </submittedName>
</protein>
<dbReference type="OrthoDB" id="7566559at2"/>
<reference evidence="2 3" key="1">
    <citation type="submission" date="2019-12" db="EMBL/GenBank/DDBJ databases">
        <title>Genomic-based taxomic classification of the family Erythrobacteraceae.</title>
        <authorList>
            <person name="Xu L."/>
        </authorList>
    </citation>
    <scope>NUCLEOTIDE SEQUENCE [LARGE SCALE GENOMIC DNA]</scope>
    <source>
        <strain evidence="2 3">KCTC 52763</strain>
    </source>
</reference>
<accession>A0A844ZRK6</accession>
<keyword evidence="3" id="KW-1185">Reference proteome</keyword>
<sequence>MEVLLFLPVFLIGFGAIWLGVTALLGALSGWSSIESRYPDNSRDRTLETLRFQSGSIGYLWMGGVQYRGCLRLDICQTGLRVSVSRFLGPFSRPFFVPWGDIRTEKVQLLFVPAIRLCLGLPEAGRLAVTHRCARKIASASEGRFKLPQES</sequence>
<gene>
    <name evidence="2" type="ORF">GRI41_06600</name>
</gene>
<organism evidence="2 3">
    <name type="scientific">Pontixanthobacter aquaemixtae</name>
    <dbReference type="NCBI Taxonomy" id="1958940"/>
    <lineage>
        <taxon>Bacteria</taxon>
        <taxon>Pseudomonadati</taxon>
        <taxon>Pseudomonadota</taxon>
        <taxon>Alphaproteobacteria</taxon>
        <taxon>Sphingomonadales</taxon>
        <taxon>Erythrobacteraceae</taxon>
        <taxon>Pontixanthobacter</taxon>
    </lineage>
</organism>
<keyword evidence="1" id="KW-1133">Transmembrane helix</keyword>
<evidence type="ECO:0000256" key="1">
    <source>
        <dbReference type="SAM" id="Phobius"/>
    </source>
</evidence>
<dbReference type="Proteomes" id="UP000442714">
    <property type="component" value="Unassembled WGS sequence"/>
</dbReference>
<feature type="transmembrane region" description="Helical" evidence="1">
    <location>
        <begin position="6"/>
        <end position="28"/>
    </location>
</feature>
<name>A0A844ZRK6_9SPHN</name>
<dbReference type="RefSeq" id="WP_160603935.1">
    <property type="nucleotide sequence ID" value="NZ_WTYX01000001.1"/>
</dbReference>
<comment type="caution">
    <text evidence="2">The sequence shown here is derived from an EMBL/GenBank/DDBJ whole genome shotgun (WGS) entry which is preliminary data.</text>
</comment>
<dbReference type="EMBL" id="WTYX01000001">
    <property type="protein sequence ID" value="MXO90485.1"/>
    <property type="molecule type" value="Genomic_DNA"/>
</dbReference>
<dbReference type="AlphaFoldDB" id="A0A844ZRK6"/>